<proteinExistence type="inferred from homology"/>
<dbReference type="PIRSF" id="PIRSF000390">
    <property type="entry name" value="PLP_StrS"/>
    <property type="match status" value="1"/>
</dbReference>
<dbReference type="CDD" id="cd00616">
    <property type="entry name" value="AHBA_syn"/>
    <property type="match status" value="1"/>
</dbReference>
<comment type="similarity">
    <text evidence="2 5">Belongs to the DegT/DnrJ/EryC1 family.</text>
</comment>
<dbReference type="Proteomes" id="UP001158598">
    <property type="component" value="Chromosome"/>
</dbReference>
<name>A0AA35UN38_METCP</name>
<evidence type="ECO:0000256" key="3">
    <source>
        <dbReference type="PIRSR" id="PIRSR000390-1"/>
    </source>
</evidence>
<sequence length="403" mass="44851">MKSIQSIKDLAINGAPPAFDEPLHVGRPNIGDREAFIGYVNDIFNRRWLSNNGPLVQEFEKRIAGYLGVKHCVAMCNGTLALEIAIRALDLKGEVIVPSYTFIATAHALQWQEITPVFADIDPVTHHLDPDAVRRMVTPHTTGIIGVHLWGRAAPVKALQALADEHGLQLLFDAAHAFGCSYQGKKIGHFGRCEVLSFHATKFFNTFEGGAVVTNDDELAKKMRLMQNFGFAGNDNVIYPGTNGKMTEISAAMGLVNLESLDAFMEANRRNHALYSELLNAIDGLAVLPYNEREENNYQYVVLEVSDWFPTPRDEIIRILQAENVLARKYFWPGCHKMYPYRAYYPHAGMLLSNTTMVADRVIVLPTGMTIEEGHIRTIAGIFELLAHCSASKQPRLSRTAVA</sequence>
<protein>
    <submittedName>
        <fullName evidence="6">PLP-dependent enzyme possibly involved in cell wall biogenesis</fullName>
    </submittedName>
</protein>
<evidence type="ECO:0000313" key="7">
    <source>
        <dbReference type="Proteomes" id="UP001158598"/>
    </source>
</evidence>
<reference evidence="6" key="1">
    <citation type="submission" date="2023-03" db="EMBL/GenBank/DDBJ databases">
        <authorList>
            <person name="Pearce D."/>
        </authorList>
    </citation>
    <scope>NUCLEOTIDE SEQUENCE</scope>
    <source>
        <strain evidence="6">Mc</strain>
    </source>
</reference>
<keyword evidence="1 4" id="KW-0663">Pyridoxal phosphate</keyword>
<dbReference type="GO" id="GO:0000271">
    <property type="term" value="P:polysaccharide biosynthetic process"/>
    <property type="evidence" value="ECO:0007669"/>
    <property type="project" value="TreeGrafter"/>
</dbReference>
<feature type="active site" description="Proton acceptor" evidence="3">
    <location>
        <position position="202"/>
    </location>
</feature>
<evidence type="ECO:0000256" key="4">
    <source>
        <dbReference type="PIRSR" id="PIRSR000390-2"/>
    </source>
</evidence>
<dbReference type="InterPro" id="IPR015422">
    <property type="entry name" value="PyrdxlP-dep_Trfase_small"/>
</dbReference>
<dbReference type="EMBL" id="OX458332">
    <property type="protein sequence ID" value="CAI8723835.1"/>
    <property type="molecule type" value="Genomic_DNA"/>
</dbReference>
<dbReference type="Gene3D" id="3.40.640.10">
    <property type="entry name" value="Type I PLP-dependent aspartate aminotransferase-like (Major domain)"/>
    <property type="match status" value="1"/>
</dbReference>
<dbReference type="InterPro" id="IPR015421">
    <property type="entry name" value="PyrdxlP-dep_Trfase_major"/>
</dbReference>
<evidence type="ECO:0000256" key="1">
    <source>
        <dbReference type="ARBA" id="ARBA00022898"/>
    </source>
</evidence>
<dbReference type="AlphaFoldDB" id="A0AA35UN38"/>
<dbReference type="Pfam" id="PF01041">
    <property type="entry name" value="DegT_DnrJ_EryC1"/>
    <property type="match status" value="1"/>
</dbReference>
<dbReference type="PANTHER" id="PTHR30244">
    <property type="entry name" value="TRANSAMINASE"/>
    <property type="match status" value="1"/>
</dbReference>
<dbReference type="InterPro" id="IPR000653">
    <property type="entry name" value="DegT/StrS_aminotransferase"/>
</dbReference>
<dbReference type="GO" id="GO:0008483">
    <property type="term" value="F:transaminase activity"/>
    <property type="evidence" value="ECO:0007669"/>
    <property type="project" value="TreeGrafter"/>
</dbReference>
<evidence type="ECO:0000313" key="6">
    <source>
        <dbReference type="EMBL" id="CAI8723835.1"/>
    </source>
</evidence>
<organism evidence="6 7">
    <name type="scientific">Methylococcus capsulatus</name>
    <dbReference type="NCBI Taxonomy" id="414"/>
    <lineage>
        <taxon>Bacteria</taxon>
        <taxon>Pseudomonadati</taxon>
        <taxon>Pseudomonadota</taxon>
        <taxon>Gammaproteobacteria</taxon>
        <taxon>Methylococcales</taxon>
        <taxon>Methylococcaceae</taxon>
        <taxon>Methylococcus</taxon>
    </lineage>
</organism>
<dbReference type="GO" id="GO:0030170">
    <property type="term" value="F:pyridoxal phosphate binding"/>
    <property type="evidence" value="ECO:0007669"/>
    <property type="project" value="TreeGrafter"/>
</dbReference>
<dbReference type="PANTHER" id="PTHR30244:SF9">
    <property type="entry name" value="PROTEIN RV3402C"/>
    <property type="match status" value="1"/>
</dbReference>
<dbReference type="InterPro" id="IPR015424">
    <property type="entry name" value="PyrdxlP-dep_Trfase"/>
</dbReference>
<accession>A0AA35UN38</accession>
<dbReference type="Gene3D" id="3.90.1150.10">
    <property type="entry name" value="Aspartate Aminotransferase, domain 1"/>
    <property type="match status" value="1"/>
</dbReference>
<evidence type="ECO:0000256" key="2">
    <source>
        <dbReference type="ARBA" id="ARBA00037999"/>
    </source>
</evidence>
<feature type="modified residue" description="N6-(pyridoxal phosphate)lysine" evidence="4">
    <location>
        <position position="202"/>
    </location>
</feature>
<evidence type="ECO:0000256" key="5">
    <source>
        <dbReference type="RuleBase" id="RU004508"/>
    </source>
</evidence>
<gene>
    <name evidence="6" type="ORF">MCNOR_0144</name>
</gene>
<dbReference type="SUPFAM" id="SSF53383">
    <property type="entry name" value="PLP-dependent transferases"/>
    <property type="match status" value="1"/>
</dbReference>